<gene>
    <name evidence="4" type="ORF">ENO34_02195</name>
</gene>
<dbReference type="PANTHER" id="PTHR36698">
    <property type="entry name" value="BLL5892 PROTEIN"/>
    <property type="match status" value="1"/>
</dbReference>
<keyword evidence="2" id="KW-1133">Transmembrane helix</keyword>
<feature type="transmembrane region" description="Helical" evidence="2">
    <location>
        <begin position="7"/>
        <end position="29"/>
    </location>
</feature>
<protein>
    <submittedName>
        <fullName evidence="4">MCE family protein</fullName>
    </submittedName>
</protein>
<dbReference type="EMBL" id="DSFC01000125">
    <property type="protein sequence ID" value="HEV09192.1"/>
    <property type="molecule type" value="Genomic_DNA"/>
</dbReference>
<name>A0A831YAZ9_9AQUI</name>
<proteinExistence type="predicted"/>
<dbReference type="InterPro" id="IPR003399">
    <property type="entry name" value="Mce/MlaD"/>
</dbReference>
<dbReference type="Gene3D" id="1.10.287.950">
    <property type="entry name" value="Methyl-accepting chemotaxis protein"/>
    <property type="match status" value="1"/>
</dbReference>
<reference evidence="4" key="1">
    <citation type="journal article" date="2020" name="mSystems">
        <title>Genome- and Community-Level Interaction Insights into Carbon Utilization and Element Cycling Functions of Hydrothermarchaeota in Hydrothermal Sediment.</title>
        <authorList>
            <person name="Zhou Z."/>
            <person name="Liu Y."/>
            <person name="Xu W."/>
            <person name="Pan J."/>
            <person name="Luo Z.H."/>
            <person name="Li M."/>
        </authorList>
    </citation>
    <scope>NUCLEOTIDE SEQUENCE [LARGE SCALE GENOMIC DNA]</scope>
    <source>
        <strain evidence="4">SpSt-1257</strain>
    </source>
</reference>
<evidence type="ECO:0000313" key="4">
    <source>
        <dbReference type="EMBL" id="HEV09192.1"/>
    </source>
</evidence>
<dbReference type="PANTHER" id="PTHR36698:SF2">
    <property type="entry name" value="MCE_MLAD DOMAIN-CONTAINING PROTEIN"/>
    <property type="match status" value="1"/>
</dbReference>
<organism evidence="4">
    <name type="scientific">Sulfurihydrogenibium azorense</name>
    <dbReference type="NCBI Taxonomy" id="309806"/>
    <lineage>
        <taxon>Bacteria</taxon>
        <taxon>Pseudomonadati</taxon>
        <taxon>Aquificota</taxon>
        <taxon>Aquificia</taxon>
        <taxon>Aquificales</taxon>
        <taxon>Hydrogenothermaceae</taxon>
        <taxon>Sulfurihydrogenibium</taxon>
    </lineage>
</organism>
<feature type="domain" description="Mce/MlaD" evidence="3">
    <location>
        <begin position="44"/>
        <end position="114"/>
    </location>
</feature>
<keyword evidence="1" id="KW-0175">Coiled coil</keyword>
<comment type="caution">
    <text evidence="4">The sequence shown here is derived from an EMBL/GenBank/DDBJ whole genome shotgun (WGS) entry which is preliminary data.</text>
</comment>
<accession>A0A831YAZ9</accession>
<sequence>MESKLKYFIVGSIFFTFLAGFVYVSLLLYKGFNKTEYNTYEIETTLSVNGLDVGSPVKYKGVTVGKVSKIEIDWDNPSKIKIYVDIDKRLKISDDVYATLEMQGITGLAFVDLEEYKNLKNKPKREPNKIPLLPSTFQQITNKIPDILLESNNLLKDLRTLIRNFDMVELNKTIKTTDETLLTLQETLEKINSNFDTLTQKYSDLAQQISELTKNGNLSLEQANKLIKELQSTAESYKELALELKSLSKEVKGQIPSLENSIQNLSIKAEKVILNIDTMIKKLQKEASSDFIIQKTTKPAPVEEK</sequence>
<dbReference type="SUPFAM" id="SSF58104">
    <property type="entry name" value="Methyl-accepting chemotaxis protein (MCP) signaling domain"/>
    <property type="match status" value="1"/>
</dbReference>
<keyword evidence="2" id="KW-0472">Membrane</keyword>
<dbReference type="Proteomes" id="UP000885621">
    <property type="component" value="Unassembled WGS sequence"/>
</dbReference>
<keyword evidence="2" id="KW-0812">Transmembrane</keyword>
<evidence type="ECO:0000256" key="2">
    <source>
        <dbReference type="SAM" id="Phobius"/>
    </source>
</evidence>
<dbReference type="AlphaFoldDB" id="A0A831YAZ9"/>
<evidence type="ECO:0000256" key="1">
    <source>
        <dbReference type="SAM" id="Coils"/>
    </source>
</evidence>
<dbReference type="Pfam" id="PF02470">
    <property type="entry name" value="MlaD"/>
    <property type="match status" value="1"/>
</dbReference>
<feature type="coiled-coil region" evidence="1">
    <location>
        <begin position="181"/>
        <end position="250"/>
    </location>
</feature>
<evidence type="ECO:0000259" key="3">
    <source>
        <dbReference type="Pfam" id="PF02470"/>
    </source>
</evidence>